<organism evidence="1">
    <name type="scientific">marine sediment metagenome</name>
    <dbReference type="NCBI Taxonomy" id="412755"/>
    <lineage>
        <taxon>unclassified sequences</taxon>
        <taxon>metagenomes</taxon>
        <taxon>ecological metagenomes</taxon>
    </lineage>
</organism>
<sequence>DPAWWRAITGVYGVESSIDLQDEAERVGNRISYTYAVQLSFTG</sequence>
<feature type="non-terminal residue" evidence="1">
    <location>
        <position position="1"/>
    </location>
</feature>
<comment type="caution">
    <text evidence="1">The sequence shown here is derived from an EMBL/GenBank/DDBJ whole genome shotgun (WGS) entry which is preliminary data.</text>
</comment>
<accession>X0XGB6</accession>
<proteinExistence type="predicted"/>
<name>X0XGB6_9ZZZZ</name>
<gene>
    <name evidence="1" type="ORF">S01H1_51540</name>
</gene>
<evidence type="ECO:0000313" key="1">
    <source>
        <dbReference type="EMBL" id="GAG23951.1"/>
    </source>
</evidence>
<reference evidence="1" key="1">
    <citation type="journal article" date="2014" name="Front. Microbiol.">
        <title>High frequency of phylogenetically diverse reductive dehalogenase-homologous genes in deep subseafloor sedimentary metagenomes.</title>
        <authorList>
            <person name="Kawai M."/>
            <person name="Futagami T."/>
            <person name="Toyoda A."/>
            <person name="Takaki Y."/>
            <person name="Nishi S."/>
            <person name="Hori S."/>
            <person name="Arai W."/>
            <person name="Tsubouchi T."/>
            <person name="Morono Y."/>
            <person name="Uchiyama I."/>
            <person name="Ito T."/>
            <person name="Fujiyama A."/>
            <person name="Inagaki F."/>
            <person name="Takami H."/>
        </authorList>
    </citation>
    <scope>NUCLEOTIDE SEQUENCE</scope>
    <source>
        <strain evidence="1">Expedition CK06-06</strain>
    </source>
</reference>
<dbReference type="AlphaFoldDB" id="X0XGB6"/>
<dbReference type="EMBL" id="BARS01033261">
    <property type="protein sequence ID" value="GAG23951.1"/>
    <property type="molecule type" value="Genomic_DNA"/>
</dbReference>
<protein>
    <submittedName>
        <fullName evidence="1">Uncharacterized protein</fullName>
    </submittedName>
</protein>